<evidence type="ECO:0000313" key="2">
    <source>
        <dbReference type="Proteomes" id="UP000012166"/>
    </source>
</evidence>
<proteinExistence type="predicted"/>
<dbReference type="AlphaFoldDB" id="A0ABC9SK03"/>
<organism evidence="1 2">
    <name type="scientific">Leptospira borgpetersenii str. Brem 328</name>
    <dbReference type="NCBI Taxonomy" id="1049780"/>
    <lineage>
        <taxon>Bacteria</taxon>
        <taxon>Pseudomonadati</taxon>
        <taxon>Spirochaetota</taxon>
        <taxon>Spirochaetia</taxon>
        <taxon>Leptospirales</taxon>
        <taxon>Leptospiraceae</taxon>
        <taxon>Leptospira</taxon>
    </lineage>
</organism>
<sequence>MIKKLILFILSIPFVMEIFSDDVDQSKDDSKKHSFELFI</sequence>
<dbReference type="EMBL" id="AHMS02000021">
    <property type="protein sequence ID" value="EMN18018.1"/>
    <property type="molecule type" value="Genomic_DNA"/>
</dbReference>
<name>A0ABC9SK03_LEPBO</name>
<gene>
    <name evidence="1" type="ORF">LEP1GSC056_0473</name>
</gene>
<dbReference type="Proteomes" id="UP000012166">
    <property type="component" value="Unassembled WGS sequence"/>
</dbReference>
<comment type="caution">
    <text evidence="1">The sequence shown here is derived from an EMBL/GenBank/DDBJ whole genome shotgun (WGS) entry which is preliminary data.</text>
</comment>
<accession>A0ABC9SK03</accession>
<reference evidence="1 2" key="1">
    <citation type="submission" date="2013-01" db="EMBL/GenBank/DDBJ databases">
        <authorList>
            <person name="Harkins D.M."/>
            <person name="Durkin A.S."/>
            <person name="Brinkac L.M."/>
            <person name="Haft D.H."/>
            <person name="Selengut J.D."/>
            <person name="Sanka R."/>
            <person name="DePew J."/>
            <person name="Purushe J."/>
            <person name="Hartskeerl R.A."/>
            <person name="Ahmed A."/>
            <person name="van der Linden H."/>
            <person name="Goris M.G.A."/>
            <person name="Vinetz J.M."/>
            <person name="Sutton G.G."/>
            <person name="Nierman W.C."/>
            <person name="Fouts D.E."/>
        </authorList>
    </citation>
    <scope>NUCLEOTIDE SEQUENCE [LARGE SCALE GENOMIC DNA]</scope>
    <source>
        <strain evidence="1 2">Brem 328</strain>
    </source>
</reference>
<protein>
    <submittedName>
        <fullName evidence="1">Uncharacterized protein</fullName>
    </submittedName>
</protein>
<evidence type="ECO:0000313" key="1">
    <source>
        <dbReference type="EMBL" id="EMN18018.1"/>
    </source>
</evidence>